<dbReference type="InterPro" id="IPR014710">
    <property type="entry name" value="RmlC-like_jellyroll"/>
</dbReference>
<dbReference type="InterPro" id="IPR050397">
    <property type="entry name" value="Env_Response_Regulators"/>
</dbReference>
<dbReference type="Gene3D" id="2.60.120.10">
    <property type="entry name" value="Jelly Rolls"/>
    <property type="match status" value="1"/>
</dbReference>
<dbReference type="CDD" id="cd00092">
    <property type="entry name" value="HTH_CRP"/>
    <property type="match status" value="1"/>
</dbReference>
<evidence type="ECO:0000256" key="1">
    <source>
        <dbReference type="ARBA" id="ARBA00023015"/>
    </source>
</evidence>
<reference evidence="6" key="1">
    <citation type="submission" date="2022-10" db="EMBL/GenBank/DDBJ databases">
        <title>Comparative genomics and taxonomic characterization of three novel marine species of genus Reichenbachiella exhibiting antioxidant and polysaccharide degradation activities.</title>
        <authorList>
            <person name="Muhammad N."/>
            <person name="Lee Y.-J."/>
            <person name="Ko J."/>
            <person name="Kim S.-G."/>
        </authorList>
    </citation>
    <scope>NUCLEOTIDE SEQUENCE</scope>
    <source>
        <strain evidence="6">Wsw4-B4</strain>
    </source>
</reference>
<sequence>MSNNIKEKLELFAQRFQTDLVDEINQKADLKQFKAGKVLIDFGTYLKSIPLVLSGTIKVIREDQKGNELFLYFLGGGDTCAMSLTCCMSHKKSEIKAVVEEDAEVIMIPMQYMDEWMKYSTWRQFIFGSYNERFEEILNAVDALAFMKLDERLMNYLLDCKQSAGDFSVRKTHQQIAQDLNTSRVVVSRLLKKLEQEGQIELHRNKIEIL</sequence>
<dbReference type="Pfam" id="PF13545">
    <property type="entry name" value="HTH_Crp_2"/>
    <property type="match status" value="1"/>
</dbReference>
<dbReference type="SUPFAM" id="SSF46785">
    <property type="entry name" value="Winged helix' DNA-binding domain"/>
    <property type="match status" value="1"/>
</dbReference>
<dbReference type="InterPro" id="IPR036388">
    <property type="entry name" value="WH-like_DNA-bd_sf"/>
</dbReference>
<dbReference type="PANTHER" id="PTHR24567">
    <property type="entry name" value="CRP FAMILY TRANSCRIPTIONAL REGULATORY PROTEIN"/>
    <property type="match status" value="1"/>
</dbReference>
<dbReference type="InterPro" id="IPR000595">
    <property type="entry name" value="cNMP-bd_dom"/>
</dbReference>
<name>A0ABY6D1K2_9BACT</name>
<evidence type="ECO:0000313" key="6">
    <source>
        <dbReference type="EMBL" id="UXX79609.1"/>
    </source>
</evidence>
<dbReference type="SMART" id="SM00419">
    <property type="entry name" value="HTH_CRP"/>
    <property type="match status" value="1"/>
</dbReference>
<dbReference type="SUPFAM" id="SSF51206">
    <property type="entry name" value="cAMP-binding domain-like"/>
    <property type="match status" value="1"/>
</dbReference>
<dbReference type="PROSITE" id="PS50042">
    <property type="entry name" value="CNMP_BINDING_3"/>
    <property type="match status" value="1"/>
</dbReference>
<evidence type="ECO:0000313" key="7">
    <source>
        <dbReference type="Proteomes" id="UP001062165"/>
    </source>
</evidence>
<dbReference type="PROSITE" id="PS51063">
    <property type="entry name" value="HTH_CRP_2"/>
    <property type="match status" value="1"/>
</dbReference>
<dbReference type="CDD" id="cd00038">
    <property type="entry name" value="CAP_ED"/>
    <property type="match status" value="1"/>
</dbReference>
<feature type="domain" description="Cyclic nucleotide-binding" evidence="4">
    <location>
        <begin position="12"/>
        <end position="79"/>
    </location>
</feature>
<dbReference type="EMBL" id="CP106735">
    <property type="protein sequence ID" value="UXX79609.1"/>
    <property type="molecule type" value="Genomic_DNA"/>
</dbReference>
<dbReference type="InterPro" id="IPR012318">
    <property type="entry name" value="HTH_CRP"/>
</dbReference>
<keyword evidence="7" id="KW-1185">Reference proteome</keyword>
<organism evidence="6 7">
    <name type="scientific">Reichenbachiella carrageenanivorans</name>
    <dbReference type="NCBI Taxonomy" id="2979869"/>
    <lineage>
        <taxon>Bacteria</taxon>
        <taxon>Pseudomonadati</taxon>
        <taxon>Bacteroidota</taxon>
        <taxon>Cytophagia</taxon>
        <taxon>Cytophagales</taxon>
        <taxon>Reichenbachiellaceae</taxon>
        <taxon>Reichenbachiella</taxon>
    </lineage>
</organism>
<dbReference type="RefSeq" id="WP_263051340.1">
    <property type="nucleotide sequence ID" value="NZ_CP106735.1"/>
</dbReference>
<keyword evidence="3" id="KW-0804">Transcription</keyword>
<evidence type="ECO:0000256" key="2">
    <source>
        <dbReference type="ARBA" id="ARBA00023125"/>
    </source>
</evidence>
<evidence type="ECO:0000256" key="3">
    <source>
        <dbReference type="ARBA" id="ARBA00023163"/>
    </source>
</evidence>
<evidence type="ECO:0000259" key="5">
    <source>
        <dbReference type="PROSITE" id="PS51063"/>
    </source>
</evidence>
<dbReference type="Pfam" id="PF00027">
    <property type="entry name" value="cNMP_binding"/>
    <property type="match status" value="1"/>
</dbReference>
<keyword evidence="2" id="KW-0238">DNA-binding</keyword>
<dbReference type="Proteomes" id="UP001062165">
    <property type="component" value="Chromosome"/>
</dbReference>
<gene>
    <name evidence="6" type="ORF">N7E81_00600</name>
</gene>
<proteinExistence type="predicted"/>
<feature type="domain" description="HTH crp-type" evidence="5">
    <location>
        <begin position="147"/>
        <end position="210"/>
    </location>
</feature>
<protein>
    <submittedName>
        <fullName evidence="6">Crp/Fnr family transcriptional regulator</fullName>
    </submittedName>
</protein>
<keyword evidence="1" id="KW-0805">Transcription regulation</keyword>
<dbReference type="Gene3D" id="1.10.10.10">
    <property type="entry name" value="Winged helix-like DNA-binding domain superfamily/Winged helix DNA-binding domain"/>
    <property type="match status" value="1"/>
</dbReference>
<accession>A0ABY6D1K2</accession>
<dbReference type="InterPro" id="IPR018490">
    <property type="entry name" value="cNMP-bd_dom_sf"/>
</dbReference>
<dbReference type="InterPro" id="IPR036390">
    <property type="entry name" value="WH_DNA-bd_sf"/>
</dbReference>
<dbReference type="PANTHER" id="PTHR24567:SF26">
    <property type="entry name" value="REGULATORY PROTEIN YEIL"/>
    <property type="match status" value="1"/>
</dbReference>
<evidence type="ECO:0000259" key="4">
    <source>
        <dbReference type="PROSITE" id="PS50042"/>
    </source>
</evidence>